<dbReference type="EMBL" id="FUGD01000037">
    <property type="protein sequence ID" value="SJM36240.1"/>
    <property type="molecule type" value="Genomic_DNA"/>
</dbReference>
<feature type="domain" description="Glycosyltransferase subfamily 4-like N-terminal" evidence="3">
    <location>
        <begin position="16"/>
        <end position="170"/>
    </location>
</feature>
<evidence type="ECO:0000259" key="2">
    <source>
        <dbReference type="Pfam" id="PF00534"/>
    </source>
</evidence>
<feature type="compositionally biased region" description="Basic and acidic residues" evidence="1">
    <location>
        <begin position="387"/>
        <end position="397"/>
    </location>
</feature>
<protein>
    <submittedName>
        <fullName evidence="4">Glycosyl transferases group 1</fullName>
    </submittedName>
</protein>
<dbReference type="GO" id="GO:1901135">
    <property type="term" value="P:carbohydrate derivative metabolic process"/>
    <property type="evidence" value="ECO:0007669"/>
    <property type="project" value="UniProtKB-ARBA"/>
</dbReference>
<dbReference type="InterPro" id="IPR001296">
    <property type="entry name" value="Glyco_trans_1"/>
</dbReference>
<evidence type="ECO:0000256" key="1">
    <source>
        <dbReference type="SAM" id="MobiDB-lite"/>
    </source>
</evidence>
<dbReference type="SUPFAM" id="SSF53756">
    <property type="entry name" value="UDP-Glycosyltransferase/glycogen phosphorylase"/>
    <property type="match status" value="1"/>
</dbReference>
<evidence type="ECO:0000313" key="5">
    <source>
        <dbReference type="Proteomes" id="UP000188169"/>
    </source>
</evidence>
<dbReference type="PANTHER" id="PTHR12526">
    <property type="entry name" value="GLYCOSYLTRANSFERASE"/>
    <property type="match status" value="1"/>
</dbReference>
<dbReference type="Pfam" id="PF13439">
    <property type="entry name" value="Glyco_transf_4"/>
    <property type="match status" value="1"/>
</dbReference>
<keyword evidence="4" id="KW-0808">Transferase</keyword>
<sequence length="397" mass="46161">MKVMRLLSSLKHDESERGIFHLGRALVKRGHTSIIVSSADTDHELVKRLERDGNIYHQLSLEKKSWLSLRQIWPLRHLIEKHQPDIIHIHSRTPAWILHWALRRAKVARKPKLVATMYGFYPLNSYARALLNVDCLITVSDSVSDYLSKGLKEVKNPPRSIIRIYRGVDTRNFPYRYNPSVYWIHRTFAEYPELEHKKWLLFPTVIGQEYGQEWLIDILGNLSEDFPNLHIIIMDDDSRRDVVHEEFMQRINALELRDKFTFIGTKHNDMREWLAASNLVLGLANQPESIGINVLQAIHLGTPVVGWNKAAFNEILKPLYPQGLVKEDTAYALCKIIRIQLENAMRPQITDKFTMQQMIDETLEVYKSLSESDASKPLEPAVKSRSTQKEESLKIKR</sequence>
<accession>A0A1R4ECP5</accession>
<feature type="domain" description="Glycosyl transferase family 1" evidence="2">
    <location>
        <begin position="189"/>
        <end position="343"/>
    </location>
</feature>
<dbReference type="GO" id="GO:0016757">
    <property type="term" value="F:glycosyltransferase activity"/>
    <property type="evidence" value="ECO:0007669"/>
    <property type="project" value="InterPro"/>
</dbReference>
<dbReference type="InterPro" id="IPR028098">
    <property type="entry name" value="Glyco_trans_4-like_N"/>
</dbReference>
<dbReference type="Pfam" id="PF00534">
    <property type="entry name" value="Glycos_transf_1"/>
    <property type="match status" value="1"/>
</dbReference>
<gene>
    <name evidence="4" type="ORF">A1019T_00200</name>
</gene>
<reference evidence="5" key="1">
    <citation type="submission" date="2017-02" db="EMBL/GenBank/DDBJ databases">
        <authorList>
            <person name="Mornico D."/>
        </authorList>
    </citation>
    <scope>NUCLEOTIDE SEQUENCE [LARGE SCALE GENOMIC DNA]</scope>
</reference>
<dbReference type="Gene3D" id="3.40.50.2000">
    <property type="entry name" value="Glycogen Phosphorylase B"/>
    <property type="match status" value="2"/>
</dbReference>
<dbReference type="AlphaFoldDB" id="A0A1R4ECP5"/>
<dbReference type="STRING" id="1945520.A1019T_00200"/>
<dbReference type="CDD" id="cd03801">
    <property type="entry name" value="GT4_PimA-like"/>
    <property type="match status" value="1"/>
</dbReference>
<dbReference type="Proteomes" id="UP000188169">
    <property type="component" value="Unassembled WGS sequence"/>
</dbReference>
<feature type="region of interest" description="Disordered" evidence="1">
    <location>
        <begin position="371"/>
        <end position="397"/>
    </location>
</feature>
<name>A0A1R4ECP5_9GAMM</name>
<evidence type="ECO:0000313" key="4">
    <source>
        <dbReference type="EMBL" id="SJM36240.1"/>
    </source>
</evidence>
<evidence type="ECO:0000259" key="3">
    <source>
        <dbReference type="Pfam" id="PF13439"/>
    </source>
</evidence>
<dbReference type="RefSeq" id="WP_077447650.1">
    <property type="nucleotide sequence ID" value="NZ_FUGD01000037.1"/>
</dbReference>
<proteinExistence type="predicted"/>
<organism evidence="4 5">
    <name type="scientific">Psychrobacter pasteurii</name>
    <dbReference type="NCBI Taxonomy" id="1945520"/>
    <lineage>
        <taxon>Bacteria</taxon>
        <taxon>Pseudomonadati</taxon>
        <taxon>Pseudomonadota</taxon>
        <taxon>Gammaproteobacteria</taxon>
        <taxon>Moraxellales</taxon>
        <taxon>Moraxellaceae</taxon>
        <taxon>Psychrobacter</taxon>
    </lineage>
</organism>
<keyword evidence="5" id="KW-1185">Reference proteome</keyword>